<sequence length="70" mass="8007">MDYVFSGIVLWFFLGAIVIGTKISIAYAEHQAVKGTGIISYFISSLLLLVIASMLWPIFAYLRWRYKKKS</sequence>
<proteinExistence type="predicted"/>
<comment type="caution">
    <text evidence="2">The sequence shown here is derived from an EMBL/GenBank/DDBJ whole genome shotgun (WGS) entry which is preliminary data.</text>
</comment>
<feature type="transmembrane region" description="Helical" evidence="1">
    <location>
        <begin position="38"/>
        <end position="62"/>
    </location>
</feature>
<gene>
    <name evidence="2" type="ORF">A2806_03350</name>
</gene>
<keyword evidence="1" id="KW-1133">Transmembrane helix</keyword>
<dbReference type="Proteomes" id="UP000177629">
    <property type="component" value="Unassembled WGS sequence"/>
</dbReference>
<dbReference type="AlphaFoldDB" id="A0A1G2PH01"/>
<protein>
    <submittedName>
        <fullName evidence="2">Uncharacterized protein</fullName>
    </submittedName>
</protein>
<accession>A0A1G2PH01</accession>
<evidence type="ECO:0000256" key="1">
    <source>
        <dbReference type="SAM" id="Phobius"/>
    </source>
</evidence>
<name>A0A1G2PH01_9BACT</name>
<organism evidence="2 3">
    <name type="scientific">Candidatus Terrybacteria bacterium RIFCSPHIGHO2_01_FULL_48_17</name>
    <dbReference type="NCBI Taxonomy" id="1802362"/>
    <lineage>
        <taxon>Bacteria</taxon>
        <taxon>Candidatus Terryibacteriota</taxon>
    </lineage>
</organism>
<dbReference type="EMBL" id="MHSS01000015">
    <property type="protein sequence ID" value="OHA47628.1"/>
    <property type="molecule type" value="Genomic_DNA"/>
</dbReference>
<evidence type="ECO:0000313" key="2">
    <source>
        <dbReference type="EMBL" id="OHA47628.1"/>
    </source>
</evidence>
<reference evidence="2 3" key="1">
    <citation type="journal article" date="2016" name="Nat. Commun.">
        <title>Thousands of microbial genomes shed light on interconnected biogeochemical processes in an aquifer system.</title>
        <authorList>
            <person name="Anantharaman K."/>
            <person name="Brown C.T."/>
            <person name="Hug L.A."/>
            <person name="Sharon I."/>
            <person name="Castelle C.J."/>
            <person name="Probst A.J."/>
            <person name="Thomas B.C."/>
            <person name="Singh A."/>
            <person name="Wilkins M.J."/>
            <person name="Karaoz U."/>
            <person name="Brodie E.L."/>
            <person name="Williams K.H."/>
            <person name="Hubbard S.S."/>
            <person name="Banfield J.F."/>
        </authorList>
    </citation>
    <scope>NUCLEOTIDE SEQUENCE [LARGE SCALE GENOMIC DNA]</scope>
</reference>
<evidence type="ECO:0000313" key="3">
    <source>
        <dbReference type="Proteomes" id="UP000177629"/>
    </source>
</evidence>
<keyword evidence="1" id="KW-0472">Membrane</keyword>
<keyword evidence="1" id="KW-0812">Transmembrane</keyword>